<evidence type="ECO:0000256" key="2">
    <source>
        <dbReference type="SAM" id="SignalP"/>
    </source>
</evidence>
<feature type="region of interest" description="Disordered" evidence="1">
    <location>
        <begin position="97"/>
        <end position="116"/>
    </location>
</feature>
<evidence type="ECO:0000313" key="4">
    <source>
        <dbReference type="Proteomes" id="UP000885680"/>
    </source>
</evidence>
<name>A0A9C9NES3_9HYPH</name>
<evidence type="ECO:0000256" key="1">
    <source>
        <dbReference type="SAM" id="MobiDB-lite"/>
    </source>
</evidence>
<accession>A0A9C9NES3</accession>
<dbReference type="Proteomes" id="UP000885680">
    <property type="component" value="Unassembled WGS sequence"/>
</dbReference>
<gene>
    <name evidence="3" type="ORF">ENH89_05635</name>
</gene>
<comment type="caution">
    <text evidence="3">The sequence shown here is derived from an EMBL/GenBank/DDBJ whole genome shotgun (WGS) entry which is preliminary data.</text>
</comment>
<organism evidence="3 4">
    <name type="scientific">Aurantimonas coralicida</name>
    <dbReference type="NCBI Taxonomy" id="182270"/>
    <lineage>
        <taxon>Bacteria</taxon>
        <taxon>Pseudomonadati</taxon>
        <taxon>Pseudomonadota</taxon>
        <taxon>Alphaproteobacteria</taxon>
        <taxon>Hyphomicrobiales</taxon>
        <taxon>Aurantimonadaceae</taxon>
        <taxon>Aurantimonas</taxon>
    </lineage>
</organism>
<keyword evidence="2" id="KW-0732">Signal</keyword>
<evidence type="ECO:0000313" key="3">
    <source>
        <dbReference type="EMBL" id="HET99843.1"/>
    </source>
</evidence>
<feature type="compositionally biased region" description="Low complexity" evidence="1">
    <location>
        <begin position="101"/>
        <end position="116"/>
    </location>
</feature>
<protein>
    <submittedName>
        <fullName evidence="3">Uncharacterized protein</fullName>
    </submittedName>
</protein>
<reference evidence="3" key="1">
    <citation type="journal article" date="2020" name="mSystems">
        <title>Genome- and Community-Level Interaction Insights into Carbon Utilization and Element Cycling Functions of Hydrothermarchaeota in Hydrothermal Sediment.</title>
        <authorList>
            <person name="Zhou Z."/>
            <person name="Liu Y."/>
            <person name="Xu W."/>
            <person name="Pan J."/>
            <person name="Luo Z.H."/>
            <person name="Li M."/>
        </authorList>
    </citation>
    <scope>NUCLEOTIDE SEQUENCE</scope>
    <source>
        <strain evidence="3">HyVt-347</strain>
    </source>
</reference>
<proteinExistence type="predicted"/>
<feature type="signal peptide" evidence="2">
    <location>
        <begin position="1"/>
        <end position="22"/>
    </location>
</feature>
<sequence>MTRPGIVLAAAAILLFPATARAIDVGAGGVSASGGLSGGTASAGVSAGGVSASASIGGDGGGVSASGAGVGVSAGSSGAVSAGASAGGTSAGVSAGGGDASAGVSAGSSGTTGASGTAAENAATAAAPQATSADPTIVLPRYLRPTNGGEAALLTRDEASSASIKQIAGTPRRVLGACKKSVAQAAQPYGSTEVTVRSYGQMKSLKDGGYLAPLFTRITYERRGGYEVRQAPIWCQIDAKGTVSNLLDKA</sequence>
<feature type="chain" id="PRO_5038558816" evidence="2">
    <location>
        <begin position="23"/>
        <end position="250"/>
    </location>
</feature>
<dbReference type="EMBL" id="DRGN01000071">
    <property type="protein sequence ID" value="HET99843.1"/>
    <property type="molecule type" value="Genomic_DNA"/>
</dbReference>
<dbReference type="AlphaFoldDB" id="A0A9C9NES3"/>